<reference evidence="9 10" key="1">
    <citation type="submission" date="2019-04" db="EMBL/GenBank/DDBJ databases">
        <title>Microbes associate with the intestines of laboratory mice.</title>
        <authorList>
            <person name="Navarre W."/>
            <person name="Wong E."/>
            <person name="Huang K."/>
            <person name="Tropini C."/>
            <person name="Ng K."/>
            <person name="Yu B."/>
        </authorList>
    </citation>
    <scope>NUCLEOTIDE SEQUENCE [LARGE SCALE GENOMIC DNA]</scope>
    <source>
        <strain evidence="9 10">NM22_B1</strain>
    </source>
</reference>
<dbReference type="GO" id="GO:0009279">
    <property type="term" value="C:cell outer membrane"/>
    <property type="evidence" value="ECO:0007669"/>
    <property type="project" value="UniProtKB-SubCell"/>
</dbReference>
<feature type="chain" id="PRO_5020731168" evidence="6">
    <location>
        <begin position="22"/>
        <end position="492"/>
    </location>
</feature>
<feature type="domain" description="SusD-like N-terminal" evidence="8">
    <location>
        <begin position="94"/>
        <end position="226"/>
    </location>
</feature>
<organism evidence="9 10">
    <name type="scientific">Phocaeicola sartorii</name>
    <dbReference type="NCBI Taxonomy" id="671267"/>
    <lineage>
        <taxon>Bacteria</taxon>
        <taxon>Pseudomonadati</taxon>
        <taxon>Bacteroidota</taxon>
        <taxon>Bacteroidia</taxon>
        <taxon>Bacteroidales</taxon>
        <taxon>Bacteroidaceae</taxon>
        <taxon>Phocaeicola</taxon>
    </lineage>
</organism>
<evidence type="ECO:0000313" key="9">
    <source>
        <dbReference type="EMBL" id="TGY72143.1"/>
    </source>
</evidence>
<evidence type="ECO:0000259" key="8">
    <source>
        <dbReference type="Pfam" id="PF14322"/>
    </source>
</evidence>
<evidence type="ECO:0000256" key="1">
    <source>
        <dbReference type="ARBA" id="ARBA00004442"/>
    </source>
</evidence>
<evidence type="ECO:0000259" key="7">
    <source>
        <dbReference type="Pfam" id="PF07980"/>
    </source>
</evidence>
<proteinExistence type="inferred from homology"/>
<evidence type="ECO:0000256" key="6">
    <source>
        <dbReference type="SAM" id="SignalP"/>
    </source>
</evidence>
<comment type="similarity">
    <text evidence="2">Belongs to the SusD family.</text>
</comment>
<sequence>MKKIICCIMSALTLFSCTNLESEIYDVINPGIFPTNEKDAEALVTAAAYAPFQSNYYDGIFSVAAGGIQVMGDMSTDIGECQWADRIWPDVLYQNFTPNTDGVTAFYYWVRSIGKMTLTLDRISNVNMPESSKKRMVAELRCGRGWLAYLLYDWFGPVPVATLEQLQDPLTEELLPRPTKEWMAQYIESELTEAIKDLPAKYDASDVDYGRFTAGLAYTVLMKLYMHEGNWEKAEECGRELMKAEYGYSLVPEYKDIFTLENEKNAEIIWACQCSRSVNKQMWLTHVLPSVYPTKNPNIQKWQGYRVLWSFYNTFEKEDKRLESLVGDFVGTDGVRYNQENPSTVLEKGALPVKYGEDPLATGEESQVDWVVYRYADVLTALSEVIVRKNNMITQEAIDLLNTIRNRAGIKPYVMADFTGVEDFLDKVLLNRGQEFWFEGLRRTDLIRHGKYIEYARKYKDSQTTKDDFVLMPLPQYIINEGKGIVIQNPGY</sequence>
<dbReference type="InterPro" id="IPR011990">
    <property type="entry name" value="TPR-like_helical_dom_sf"/>
</dbReference>
<feature type="domain" description="RagB/SusD" evidence="7">
    <location>
        <begin position="350"/>
        <end position="492"/>
    </location>
</feature>
<comment type="caution">
    <text evidence="9">The sequence shown here is derived from an EMBL/GenBank/DDBJ whole genome shotgun (WGS) entry which is preliminary data.</text>
</comment>
<evidence type="ECO:0000256" key="4">
    <source>
        <dbReference type="ARBA" id="ARBA00023136"/>
    </source>
</evidence>
<dbReference type="Pfam" id="PF14322">
    <property type="entry name" value="SusD-like_3"/>
    <property type="match status" value="1"/>
</dbReference>
<dbReference type="Proteomes" id="UP000310760">
    <property type="component" value="Unassembled WGS sequence"/>
</dbReference>
<evidence type="ECO:0000313" key="10">
    <source>
        <dbReference type="Proteomes" id="UP000310760"/>
    </source>
</evidence>
<feature type="signal peptide" evidence="6">
    <location>
        <begin position="1"/>
        <end position="21"/>
    </location>
</feature>
<evidence type="ECO:0000256" key="2">
    <source>
        <dbReference type="ARBA" id="ARBA00006275"/>
    </source>
</evidence>
<dbReference type="Pfam" id="PF07980">
    <property type="entry name" value="SusD_RagB"/>
    <property type="match status" value="1"/>
</dbReference>
<dbReference type="PROSITE" id="PS51257">
    <property type="entry name" value="PROKAR_LIPOPROTEIN"/>
    <property type="match status" value="1"/>
</dbReference>
<gene>
    <name evidence="9" type="ORF">E5339_04640</name>
</gene>
<name>A0A4S2FSE5_9BACT</name>
<accession>A0A4S2FSE5</accession>
<dbReference type="InterPro" id="IPR033985">
    <property type="entry name" value="SusD-like_N"/>
</dbReference>
<dbReference type="Gene3D" id="1.25.40.390">
    <property type="match status" value="1"/>
</dbReference>
<dbReference type="SUPFAM" id="SSF48452">
    <property type="entry name" value="TPR-like"/>
    <property type="match status" value="1"/>
</dbReference>
<keyword evidence="3 6" id="KW-0732">Signal</keyword>
<protein>
    <submittedName>
        <fullName evidence="9">RagB/SusD family nutrient uptake outer membrane protein</fullName>
    </submittedName>
</protein>
<comment type="subcellular location">
    <subcellularLocation>
        <location evidence="1">Cell outer membrane</location>
    </subcellularLocation>
</comment>
<keyword evidence="4" id="KW-0472">Membrane</keyword>
<dbReference type="EMBL" id="SRYJ01000007">
    <property type="protein sequence ID" value="TGY72143.1"/>
    <property type="molecule type" value="Genomic_DNA"/>
</dbReference>
<evidence type="ECO:0000256" key="5">
    <source>
        <dbReference type="ARBA" id="ARBA00023237"/>
    </source>
</evidence>
<dbReference type="RefSeq" id="WP_135950533.1">
    <property type="nucleotide sequence ID" value="NZ_CASZDM010000044.1"/>
</dbReference>
<dbReference type="InterPro" id="IPR012944">
    <property type="entry name" value="SusD_RagB_dom"/>
</dbReference>
<keyword evidence="5" id="KW-0998">Cell outer membrane</keyword>
<dbReference type="AlphaFoldDB" id="A0A4S2FSE5"/>
<evidence type="ECO:0000256" key="3">
    <source>
        <dbReference type="ARBA" id="ARBA00022729"/>
    </source>
</evidence>